<keyword evidence="3" id="KW-0472">Membrane</keyword>
<keyword evidence="3" id="KW-1133">Transmembrane helix</keyword>
<feature type="transmembrane region" description="Helical" evidence="3">
    <location>
        <begin position="1157"/>
        <end position="1183"/>
    </location>
</feature>
<reference evidence="5" key="1">
    <citation type="submission" date="2021-02" db="EMBL/GenBank/DDBJ databases">
        <authorList>
            <person name="Dougan E. K."/>
            <person name="Rhodes N."/>
            <person name="Thang M."/>
            <person name="Chan C."/>
        </authorList>
    </citation>
    <scope>NUCLEOTIDE SEQUENCE</scope>
</reference>
<protein>
    <submittedName>
        <fullName evidence="5">RAB34 protein</fullName>
    </submittedName>
</protein>
<evidence type="ECO:0000256" key="2">
    <source>
        <dbReference type="SAM" id="MobiDB-lite"/>
    </source>
</evidence>
<keyword evidence="6" id="KW-1185">Reference proteome</keyword>
<dbReference type="InterPro" id="IPR027417">
    <property type="entry name" value="P-loop_NTPase"/>
</dbReference>
<evidence type="ECO:0000259" key="4">
    <source>
        <dbReference type="PROSITE" id="PS50222"/>
    </source>
</evidence>
<dbReference type="GO" id="GO:0005509">
    <property type="term" value="F:calcium ion binding"/>
    <property type="evidence" value="ECO:0007669"/>
    <property type="project" value="InterPro"/>
</dbReference>
<evidence type="ECO:0000256" key="1">
    <source>
        <dbReference type="ARBA" id="ARBA00022837"/>
    </source>
</evidence>
<feature type="transmembrane region" description="Helical" evidence="3">
    <location>
        <begin position="1118"/>
        <end position="1137"/>
    </location>
</feature>
<feature type="region of interest" description="Disordered" evidence="2">
    <location>
        <begin position="1385"/>
        <end position="1410"/>
    </location>
</feature>
<feature type="transmembrane region" description="Helical" evidence="3">
    <location>
        <begin position="2018"/>
        <end position="2040"/>
    </location>
</feature>
<feature type="domain" description="EF-hand" evidence="4">
    <location>
        <begin position="1966"/>
        <end position="2001"/>
    </location>
</feature>
<dbReference type="PROSITE" id="PS50222">
    <property type="entry name" value="EF_HAND_2"/>
    <property type="match status" value="1"/>
</dbReference>
<accession>A0A812UJN9</accession>
<dbReference type="InterPro" id="IPR018247">
    <property type="entry name" value="EF_Hand_1_Ca_BS"/>
</dbReference>
<dbReference type="InterPro" id="IPR001806">
    <property type="entry name" value="Small_GTPase"/>
</dbReference>
<dbReference type="Pfam" id="PF00071">
    <property type="entry name" value="Ras"/>
    <property type="match status" value="1"/>
</dbReference>
<dbReference type="OrthoDB" id="419876at2759"/>
<dbReference type="SUPFAM" id="SSF52540">
    <property type="entry name" value="P-loop containing nucleoside triphosphate hydrolases"/>
    <property type="match status" value="1"/>
</dbReference>
<evidence type="ECO:0000313" key="5">
    <source>
        <dbReference type="EMBL" id="CAE7567502.1"/>
    </source>
</evidence>
<organism evidence="5 6">
    <name type="scientific">Symbiodinium natans</name>
    <dbReference type="NCBI Taxonomy" id="878477"/>
    <lineage>
        <taxon>Eukaryota</taxon>
        <taxon>Sar</taxon>
        <taxon>Alveolata</taxon>
        <taxon>Dinophyceae</taxon>
        <taxon>Suessiales</taxon>
        <taxon>Symbiodiniaceae</taxon>
        <taxon>Symbiodinium</taxon>
    </lineage>
</organism>
<feature type="transmembrane region" description="Helical" evidence="3">
    <location>
        <begin position="1192"/>
        <end position="1210"/>
    </location>
</feature>
<gene>
    <name evidence="5" type="primary">RAB34</name>
    <name evidence="5" type="ORF">SNAT2548_LOCUS32199</name>
</gene>
<dbReference type="GO" id="GO:0003924">
    <property type="term" value="F:GTPase activity"/>
    <property type="evidence" value="ECO:0007669"/>
    <property type="project" value="InterPro"/>
</dbReference>
<evidence type="ECO:0000256" key="3">
    <source>
        <dbReference type="SAM" id="Phobius"/>
    </source>
</evidence>
<feature type="transmembrane region" description="Helical" evidence="3">
    <location>
        <begin position="1053"/>
        <end position="1075"/>
    </location>
</feature>
<sequence>MQHSRDSDTWSLHPTMVHWPTRGVLLRWAKRPKGMQFHTICVQARLWPDAASVEGYKGVVRTHHIHFHKLPAPQEFPDMKCFLFVVDPKQDVGREARSMTAVDNELAALGKLQAAQEQSPLHAGKSYQFQVIAYDDEGSVVETSAWSRPTTIDVRRKFVELPLLLWQGWCRIVPSSTFKYFVKKHCVTLPKDPAMRIRLKQLRLTLVSPGAECLAGAPPAPVGAETPLEQVQVLFSTSGGKLKATDQVLLPSRDERKERRLQKPMSEVFPGSVRADAGQQCVVLDAFQKAIEIDVGSDLSEQLTIEVSVTSEDGKETTAAKWKSDWSHLLDVFSHRRSAKQELSDEIVLLEGLTPVAFLSARFEISNPCLPSTARPNASPAANEDFPDIFEKIRPGCAVYWSESVKLEWDVPTENQDTDVEVVLVGYELDISKLARKKIVPRSSSFSTTLCSLKLRAGQQTVVMCPPQLLQDGMLCCHMQAFVNQEGTRKLVLCSHQFAVVRPILIQDLELCYAGFCARRGIRMEQVDVDRFGDFGIRTTERLLHVARGFRAPLPVPHELKVVQHEEELRAMAPDSPNLILIENGPSVILSSEDDPMQLRYCSLSQEIHGVHAKQPSKFGRQLSVAKTQEALTTPLLSAGEDDEQAQASIAPVTPTTPVSPNSHKPRTVDGHRQSVEIPTNVFWRPTVESHGSDFGHMATSCSPMQPAKTDAGQVECFLLVLGLGCLPCPSAVRLAREAGATLKAEIDREELWRACFLQRYPDRPAVAGLVESGLSSLAPSLWRLAGRLPPREGLRLDIGDPETDTGAHDWQAGLLVVGGPRSGKTWLVHRFCTGGVPDRLDKVPSLGTDMRVVRVRMRSKQLHTRGRLRIWEPSGFSRKQALGGYLKAAQVVVVAVDATELQAPHEAKQLLSKASESMRPGTILALCGLQVDRLSPPQYRAASHLLGQSAKMAHAEFGMCSALTGEGVEDFFCAVLAACQESSIDLPAAEPVLNRVAGTLTSTELLRALLHRDERSADWVSDPLLKYALLPNFVAETQDPLEICLRGVLLTLMFWVQFAALLVPVMCLHALVVWHDAIRAVTRSDLFSQDTEHFFLLDFVMEPTPFRFANLDYATKLILGSSLLYFMLIGATVAYSMVIGLPKPLPADGFFEGADRIIMCVTSVLVAGTTLVVTNALVWIVLGSLIRPADLIPYAIMLAAVVTMGHSMLSKFRGMKKYCESKMTTLLDAALVAIFKVMAGDRQILNDVEEKKEEFEHLKDKVSHLVPKGEQHMREAMTQMVKDGRNQPGTKEFLKALEKGRKQPVKAQDLKAAEKQRKVKKLAKGLAVHTATVELMLDCFDNFVILKRLSEDSAAHANSSASTLSTLISTARKDCLFGHFLRPDKGKDNKDEDKAPEPKEAKIHPDPESEPRVLSLLYHLQNEEMERMDAVVAQCLSKCLNWSFISRQVDVFCSQTLPSGVVLNAVEREVSVVVQGSAAAQVILGAFQVGYELFETRYRTNPLEIFSDCGLLTADVVKRPQVQFILNSEIDAQLKGGSELSPKALIAAVRSICLQNEKVALTTGSQPKAYFWYKALVAVLKDLGWSKEELEPSKGWLQQRWEELTDGCGLFEYSSTEEVVSLVLRISNGGLWKAAAKSMLLKAGVGGYACCQGIPKEAAEMARELEGCNVLDLSLVNEKCDWPPDVTKLWEECATVASPDGPSFLHASKVLQFMEALVYEPAEDKTEEAKQKLVPLSPFANSMEDLAWQKETGKAPNLWHVKPSGRRKLRGLWLELVLQIFDSMDCIPSDLDLFFECQAATEKNGAVSFVLHLHKFKAWLKRDYFSKLTDCTFNQFKVIVQDMLKCQIPEEALKEEVFDICPTIPDDDQGELRAISDLGAALFAYTDHGLWSEAMRLVAKRLLAAGPVRDYALNHLDDEFAAHDVAKRGVLSISEAMDMLQSVAVPGLTCSDLARLLEKELGIEVPRAELHKYFTTMDVNGDGLLQDEEFVQVIRFLMLDYYPHHILKHLHLTLGQITLFVFGALLAIGVVFLLVTLVIDFFKAGEDVAATLHGGFSAIFGVVGKRLSDEGIGFEDTMKNLELKLESMMVTALVMVLGLSKEMQDVFRSVLTSAEELAASRS</sequence>
<keyword evidence="1" id="KW-0106">Calcium</keyword>
<name>A0A812UJN9_9DINO</name>
<comment type="caution">
    <text evidence="5">The sequence shown here is derived from an EMBL/GenBank/DDBJ whole genome shotgun (WGS) entry which is preliminary data.</text>
</comment>
<dbReference type="Gene3D" id="1.10.238.10">
    <property type="entry name" value="EF-hand"/>
    <property type="match status" value="1"/>
</dbReference>
<proteinExistence type="predicted"/>
<dbReference type="InterPro" id="IPR002048">
    <property type="entry name" value="EF_hand_dom"/>
</dbReference>
<dbReference type="PROSITE" id="PS00018">
    <property type="entry name" value="EF_HAND_1"/>
    <property type="match status" value="1"/>
</dbReference>
<dbReference type="GO" id="GO:0005525">
    <property type="term" value="F:GTP binding"/>
    <property type="evidence" value="ECO:0007669"/>
    <property type="project" value="InterPro"/>
</dbReference>
<dbReference type="Proteomes" id="UP000604046">
    <property type="component" value="Unassembled WGS sequence"/>
</dbReference>
<dbReference type="InterPro" id="IPR011992">
    <property type="entry name" value="EF-hand-dom_pair"/>
</dbReference>
<dbReference type="Gene3D" id="3.40.50.300">
    <property type="entry name" value="P-loop containing nucleotide triphosphate hydrolases"/>
    <property type="match status" value="1"/>
</dbReference>
<dbReference type="SUPFAM" id="SSF47473">
    <property type="entry name" value="EF-hand"/>
    <property type="match status" value="1"/>
</dbReference>
<evidence type="ECO:0000313" key="6">
    <source>
        <dbReference type="Proteomes" id="UP000604046"/>
    </source>
</evidence>
<keyword evidence="3" id="KW-0812">Transmembrane</keyword>
<dbReference type="EMBL" id="CAJNDS010002699">
    <property type="protein sequence ID" value="CAE7567502.1"/>
    <property type="molecule type" value="Genomic_DNA"/>
</dbReference>